<dbReference type="PANTHER" id="PTHR14186:SF19">
    <property type="entry name" value="INSULIN-LIKE GROWTH FACTOR-BINDING PROTEIN 7"/>
    <property type="match status" value="1"/>
</dbReference>
<dbReference type="SUPFAM" id="SSF57184">
    <property type="entry name" value="Growth factor receptor domain"/>
    <property type="match status" value="1"/>
</dbReference>
<accession>A0A7R8ZIY1</accession>
<dbReference type="Pfam" id="PF00219">
    <property type="entry name" value="IGFBP"/>
    <property type="match status" value="1"/>
</dbReference>
<dbReference type="GO" id="GO:0005576">
    <property type="term" value="C:extracellular region"/>
    <property type="evidence" value="ECO:0007669"/>
    <property type="project" value="UniProtKB-SubCell"/>
</dbReference>
<evidence type="ECO:0000256" key="2">
    <source>
        <dbReference type="ARBA" id="ARBA00022525"/>
    </source>
</evidence>
<evidence type="ECO:0000313" key="6">
    <source>
        <dbReference type="EMBL" id="CAD7226248.1"/>
    </source>
</evidence>
<keyword evidence="2" id="KW-0964">Secreted</keyword>
<dbReference type="InterPro" id="IPR009030">
    <property type="entry name" value="Growth_fac_rcpt_cys_sf"/>
</dbReference>
<dbReference type="GO" id="GO:0005520">
    <property type="term" value="F:insulin-like growth factor binding"/>
    <property type="evidence" value="ECO:0007669"/>
    <property type="project" value="InterPro"/>
</dbReference>
<evidence type="ECO:0000256" key="3">
    <source>
        <dbReference type="ARBA" id="ARBA00022729"/>
    </source>
</evidence>
<proteinExistence type="predicted"/>
<dbReference type="GO" id="GO:0009966">
    <property type="term" value="P:regulation of signal transduction"/>
    <property type="evidence" value="ECO:0007669"/>
    <property type="project" value="TreeGrafter"/>
</dbReference>
<keyword evidence="3" id="KW-0732">Signal</keyword>
<feature type="domain" description="IGFBP N-terminal" evidence="5">
    <location>
        <begin position="35"/>
        <end position="105"/>
    </location>
</feature>
<name>A0A7R8ZIY1_9CRUS</name>
<organism evidence="6">
    <name type="scientific">Cyprideis torosa</name>
    <dbReference type="NCBI Taxonomy" id="163714"/>
    <lineage>
        <taxon>Eukaryota</taxon>
        <taxon>Metazoa</taxon>
        <taxon>Ecdysozoa</taxon>
        <taxon>Arthropoda</taxon>
        <taxon>Crustacea</taxon>
        <taxon>Oligostraca</taxon>
        <taxon>Ostracoda</taxon>
        <taxon>Podocopa</taxon>
        <taxon>Podocopida</taxon>
        <taxon>Cytherocopina</taxon>
        <taxon>Cytheroidea</taxon>
        <taxon>Cytherideidae</taxon>
        <taxon>Cyprideis</taxon>
    </lineage>
</organism>
<reference evidence="6" key="1">
    <citation type="submission" date="2020-11" db="EMBL/GenBank/DDBJ databases">
        <authorList>
            <person name="Tran Van P."/>
        </authorList>
    </citation>
    <scope>NUCLEOTIDE SEQUENCE</scope>
</reference>
<protein>
    <recommendedName>
        <fullName evidence="5">IGFBP N-terminal domain-containing protein</fullName>
    </recommendedName>
</protein>
<dbReference type="EMBL" id="OB660784">
    <property type="protein sequence ID" value="CAD7226248.1"/>
    <property type="molecule type" value="Genomic_DNA"/>
</dbReference>
<dbReference type="AlphaFoldDB" id="A0A7R8ZIY1"/>
<evidence type="ECO:0000256" key="4">
    <source>
        <dbReference type="ARBA" id="ARBA00023157"/>
    </source>
</evidence>
<dbReference type="PROSITE" id="PS51323">
    <property type="entry name" value="IGFBP_N_2"/>
    <property type="match status" value="1"/>
</dbReference>
<dbReference type="Gene3D" id="4.10.40.20">
    <property type="match status" value="1"/>
</dbReference>
<comment type="subcellular location">
    <subcellularLocation>
        <location evidence="1">Secreted</location>
    </subcellularLocation>
</comment>
<dbReference type="InterPro" id="IPR000867">
    <property type="entry name" value="IGFBP-like"/>
</dbReference>
<dbReference type="InterPro" id="IPR011390">
    <property type="entry name" value="IGFBP_rP_mac25"/>
</dbReference>
<evidence type="ECO:0000259" key="5">
    <source>
        <dbReference type="PROSITE" id="PS51323"/>
    </source>
</evidence>
<keyword evidence="4" id="KW-1015">Disulfide bond</keyword>
<gene>
    <name evidence="6" type="ORF">CTOB1V02_LOCUS4171</name>
</gene>
<dbReference type="GO" id="GO:0001558">
    <property type="term" value="P:regulation of cell growth"/>
    <property type="evidence" value="ECO:0007669"/>
    <property type="project" value="InterPro"/>
</dbReference>
<dbReference type="PANTHER" id="PTHR14186">
    <property type="entry name" value="INSULIN-LIKE GROWTH FACTOR BINDING PROTEIN-RELATED"/>
    <property type="match status" value="1"/>
</dbReference>
<evidence type="ECO:0000256" key="1">
    <source>
        <dbReference type="ARBA" id="ARBA00004613"/>
    </source>
</evidence>
<sequence length="149" mass="15970">MSLSVWAFIAICLFMLERNGSEGSADPYNSHNPSCTSPCPPVSQCPSVDNCVHGVGQDYCGCCLKCLKGEGQTCGGEWDKYGSCGVGLNCEGGNNGDSPGICRSAQEYEVGILFFGKLNPSMYAESSVKKDLSFQYGNSLDNSQDRDLY</sequence>
<dbReference type="SMART" id="SM00121">
    <property type="entry name" value="IB"/>
    <property type="match status" value="1"/>
</dbReference>